<evidence type="ECO:0000256" key="7">
    <source>
        <dbReference type="SAM" id="SignalP"/>
    </source>
</evidence>
<evidence type="ECO:0000256" key="5">
    <source>
        <dbReference type="ARBA" id="ARBA00023288"/>
    </source>
</evidence>
<dbReference type="PATRIC" id="fig|85698.16.peg.1667"/>
<reference evidence="9" key="3">
    <citation type="submission" date="2018-01" db="EMBL/GenBank/DDBJ databases">
        <title>FDA dAtabase for Regulatory Grade micrObial Sequences (FDA-ARGOS): Supporting development and validation of Infectious Disease Dx tests.</title>
        <authorList>
            <person name="Goldberg B."/>
            <person name="Campos J."/>
            <person name="Tallon L."/>
            <person name="Sadzewicz L."/>
            <person name="Sengamalay N."/>
            <person name="Ott S."/>
            <person name="Godinez A."/>
            <person name="Nagaraj S."/>
            <person name="Vavikolanu K."/>
            <person name="Aluvathingal J."/>
            <person name="Nadendla S."/>
            <person name="Sichtig H."/>
        </authorList>
    </citation>
    <scope>NUCLEOTIDE SEQUENCE</scope>
    <source>
        <strain evidence="9">FDAARGOS_147</strain>
    </source>
</reference>
<dbReference type="AlphaFoldDB" id="A0A109XW44"/>
<reference evidence="10 12" key="2">
    <citation type="submission" date="2016-09" db="EMBL/GenBank/DDBJ databases">
        <title>Phylogenomics of Achromobacter.</title>
        <authorList>
            <person name="Jeukens J."/>
            <person name="Freschi L."/>
            <person name="Vincent A.T."/>
            <person name="Emond-Rheault J.-G."/>
            <person name="Kukavica-Ibrulj I."/>
            <person name="Charette S.J."/>
            <person name="Levesque R.C."/>
        </authorList>
    </citation>
    <scope>NUCLEOTIDE SEQUENCE [LARGE SCALE GENOMIC DNA]</scope>
    <source>
        <strain evidence="10 12">AUS488</strain>
    </source>
</reference>
<dbReference type="SUPFAM" id="SSF50182">
    <property type="entry name" value="Sm-like ribonucleoproteins"/>
    <property type="match status" value="1"/>
</dbReference>
<evidence type="ECO:0000259" key="8">
    <source>
        <dbReference type="Pfam" id="PF06004"/>
    </source>
</evidence>
<keyword evidence="2 7" id="KW-0732">Signal</keyword>
<name>A0A109XW44_ALCXX</name>
<dbReference type="InterPro" id="IPR010305">
    <property type="entry name" value="YgdI/YgdR-like"/>
</dbReference>
<dbReference type="Proteomes" id="UP000187251">
    <property type="component" value="Unassembled WGS sequence"/>
</dbReference>
<dbReference type="OrthoDB" id="195643at2"/>
<dbReference type="GeneID" id="55559220"/>
<organism evidence="9 11">
    <name type="scientific">Alcaligenes xylosoxydans xylosoxydans</name>
    <name type="common">Achromobacter xylosoxidans</name>
    <dbReference type="NCBI Taxonomy" id="85698"/>
    <lineage>
        <taxon>Bacteria</taxon>
        <taxon>Pseudomonadati</taxon>
        <taxon>Pseudomonadota</taxon>
        <taxon>Betaproteobacteria</taxon>
        <taxon>Burkholderiales</taxon>
        <taxon>Alcaligenaceae</taxon>
        <taxon>Achromobacter</taxon>
    </lineage>
</organism>
<dbReference type="EMBL" id="MJMN01000013">
    <property type="protein sequence ID" value="OMG87857.1"/>
    <property type="molecule type" value="Genomic_DNA"/>
</dbReference>
<keyword evidence="1" id="KW-1003">Cell membrane</keyword>
<dbReference type="PROSITE" id="PS51257">
    <property type="entry name" value="PROKAR_LIPOPROTEIN"/>
    <property type="match status" value="1"/>
</dbReference>
<dbReference type="PANTHER" id="PTHR37011:SF1">
    <property type="entry name" value="POT FAMILY PEPTIDE TRANSPORT PROTEIN"/>
    <property type="match status" value="1"/>
</dbReference>
<evidence type="ECO:0000256" key="1">
    <source>
        <dbReference type="ARBA" id="ARBA00022475"/>
    </source>
</evidence>
<keyword evidence="5 9" id="KW-0449">Lipoprotein</keyword>
<evidence type="ECO:0000313" key="11">
    <source>
        <dbReference type="Proteomes" id="UP000060602"/>
    </source>
</evidence>
<feature type="domain" description="Lipoprotein YgdI/YgdR-like SH3-like" evidence="8">
    <location>
        <begin position="24"/>
        <end position="71"/>
    </location>
</feature>
<evidence type="ECO:0000313" key="12">
    <source>
        <dbReference type="Proteomes" id="UP000187251"/>
    </source>
</evidence>
<dbReference type="InterPro" id="IPR010920">
    <property type="entry name" value="LSM_dom_sf"/>
</dbReference>
<evidence type="ECO:0000313" key="10">
    <source>
        <dbReference type="EMBL" id="OMG87857.1"/>
    </source>
</evidence>
<feature type="signal peptide" evidence="7">
    <location>
        <begin position="1"/>
        <end position="19"/>
    </location>
</feature>
<dbReference type="EMBL" id="CP014060">
    <property type="protein sequence ID" value="AMG36408.1"/>
    <property type="molecule type" value="Genomic_DNA"/>
</dbReference>
<accession>A0A109XW44</accession>
<evidence type="ECO:0000313" key="9">
    <source>
        <dbReference type="EMBL" id="AMG36408.1"/>
    </source>
</evidence>
<dbReference type="Pfam" id="PF06004">
    <property type="entry name" value="DUF903"/>
    <property type="match status" value="1"/>
</dbReference>
<feature type="region of interest" description="Disordered" evidence="6">
    <location>
        <begin position="26"/>
        <end position="49"/>
    </location>
</feature>
<dbReference type="Proteomes" id="UP000060602">
    <property type="component" value="Chromosome"/>
</dbReference>
<reference evidence="11" key="1">
    <citation type="submission" date="2015-12" db="EMBL/GenBank/DDBJ databases">
        <title>FDA dAtabase for Regulatory Grade micrObial Sequences (FDA-ARGOS): Supporting development and validation of Infectious Disease Dx tests.</title>
        <authorList>
            <person name="Case J."/>
            <person name="Tallon L."/>
            <person name="Sadzewicz L."/>
            <person name="Sengamalay N."/>
            <person name="Ott S."/>
            <person name="Godinez A."/>
            <person name="Nagaraj S."/>
            <person name="Nadendla S."/>
            <person name="Sichtig H."/>
        </authorList>
    </citation>
    <scope>NUCLEOTIDE SEQUENCE [LARGE SCALE GENOMIC DNA]</scope>
    <source>
        <strain evidence="11">FDAARGOS_147</strain>
    </source>
</reference>
<evidence type="ECO:0000256" key="3">
    <source>
        <dbReference type="ARBA" id="ARBA00023136"/>
    </source>
</evidence>
<gene>
    <name evidence="9" type="ORF">AL504_10465</name>
    <name evidence="10" type="ORF">BIZ92_09620</name>
</gene>
<proteinExistence type="predicted"/>
<sequence>MNLKTMTLALVVTGVGVLAGCSSPSVIQQRDGTSTVTPDTPTYDKKSGMYEYDKDGKKVQINKDDVKSIEEVK</sequence>
<dbReference type="RefSeq" id="WP_006393778.1">
    <property type="nucleotide sequence ID" value="NZ_AP028040.1"/>
</dbReference>
<keyword evidence="4" id="KW-0564">Palmitate</keyword>
<dbReference type="PANTHER" id="PTHR37011">
    <property type="entry name" value="POT FAMILY PEPTIDE TRANSPORT PROTEIN-RELATED"/>
    <property type="match status" value="1"/>
</dbReference>
<protein>
    <submittedName>
        <fullName evidence="9">YgdI/YgdR family lipoprotein</fullName>
    </submittedName>
</protein>
<feature type="compositionally biased region" description="Polar residues" evidence="6">
    <location>
        <begin position="26"/>
        <end position="40"/>
    </location>
</feature>
<evidence type="ECO:0000256" key="4">
    <source>
        <dbReference type="ARBA" id="ARBA00023139"/>
    </source>
</evidence>
<evidence type="ECO:0000256" key="2">
    <source>
        <dbReference type="ARBA" id="ARBA00022729"/>
    </source>
</evidence>
<dbReference type="Gene3D" id="2.30.30.100">
    <property type="match status" value="1"/>
</dbReference>
<evidence type="ECO:0000256" key="6">
    <source>
        <dbReference type="SAM" id="MobiDB-lite"/>
    </source>
</evidence>
<dbReference type="NCBIfam" id="NF033216">
    <property type="entry name" value="lipo_YgdI_YgdR"/>
    <property type="match status" value="1"/>
</dbReference>
<feature type="chain" id="PRO_5015049801" evidence="7">
    <location>
        <begin position="20"/>
        <end position="73"/>
    </location>
</feature>
<keyword evidence="3" id="KW-0472">Membrane</keyword>
<dbReference type="InterPro" id="IPR047807">
    <property type="entry name" value="YgdI/YgdR-like_SH3-like"/>
</dbReference>